<dbReference type="RefSeq" id="WP_394819780.1">
    <property type="nucleotide sequence ID" value="NZ_JAWJZY010000003.1"/>
</dbReference>
<organism evidence="1 2">
    <name type="scientific">Sorlinia euscelidii</name>
    <dbReference type="NCBI Taxonomy" id="3081148"/>
    <lineage>
        <taxon>Bacteria</taxon>
        <taxon>Pseudomonadati</taxon>
        <taxon>Pseudomonadota</taxon>
        <taxon>Alphaproteobacteria</taxon>
        <taxon>Acetobacterales</taxon>
        <taxon>Acetobacteraceae</taxon>
        <taxon>Sorlinia</taxon>
    </lineage>
</organism>
<sequence>MSSLVPKNYFKISPDVIDPQPSVRPGWHDLTRYSPAIGDVFVRYEDGHIDVAPAWLLSRYGELYDEVVAFRPLPAALDDRWIPFHEGKPGEGEECLVLWVDEIRPDRWCNGAFQHTGNFSPVPRAWMSIAEALGEVAP</sequence>
<accession>A0ABU7U1X7</accession>
<proteinExistence type="predicted"/>
<gene>
    <name evidence="1" type="ORF">DOFOFD_07625</name>
</gene>
<reference evidence="1 2" key="1">
    <citation type="submission" date="2023-10" db="EMBL/GenBank/DDBJ databases">
        <title>Sorlinia euscelidii gen. nov., sp. nov., an acetic acid bacteria isolated from the gut of Euscelidius variegatus emitter.</title>
        <authorList>
            <person name="Michoud G."/>
            <person name="Marasco R."/>
            <person name="Seferji K."/>
            <person name="Gonella E."/>
            <person name="Garuglieri E."/>
            <person name="Alma A."/>
            <person name="Mapelli F."/>
            <person name="Borin S."/>
            <person name="Daffonchio D."/>
            <person name="Crotti E."/>
        </authorList>
    </citation>
    <scope>NUCLEOTIDE SEQUENCE [LARGE SCALE GENOMIC DNA]</scope>
    <source>
        <strain evidence="1 2">EV16P</strain>
    </source>
</reference>
<protein>
    <submittedName>
        <fullName evidence="1">Uncharacterized protein</fullName>
    </submittedName>
</protein>
<dbReference type="EMBL" id="JAWJZY010000003">
    <property type="protein sequence ID" value="MEE8658879.1"/>
    <property type="molecule type" value="Genomic_DNA"/>
</dbReference>
<comment type="caution">
    <text evidence="1">The sequence shown here is derived from an EMBL/GenBank/DDBJ whole genome shotgun (WGS) entry which is preliminary data.</text>
</comment>
<name>A0ABU7U1X7_9PROT</name>
<keyword evidence="2" id="KW-1185">Reference proteome</keyword>
<evidence type="ECO:0000313" key="1">
    <source>
        <dbReference type="EMBL" id="MEE8658879.1"/>
    </source>
</evidence>
<dbReference type="Proteomes" id="UP001312908">
    <property type="component" value="Unassembled WGS sequence"/>
</dbReference>
<evidence type="ECO:0000313" key="2">
    <source>
        <dbReference type="Proteomes" id="UP001312908"/>
    </source>
</evidence>